<gene>
    <name evidence="3" type="ORF">SHERM_12451</name>
</gene>
<protein>
    <submittedName>
        <fullName evidence="3">Uncharacterized protein</fullName>
    </submittedName>
</protein>
<dbReference type="AlphaFoldDB" id="A0A9N7R4Q8"/>
<evidence type="ECO:0000313" key="3">
    <source>
        <dbReference type="EMBL" id="CAA0811241.1"/>
    </source>
</evidence>
<dbReference type="PANTHER" id="PTHR33390">
    <property type="entry name" value="STRESS UP-REGULATED NOD 19 PROTEIN"/>
    <property type="match status" value="1"/>
</dbReference>
<dbReference type="OrthoDB" id="1923469at2759"/>
<comment type="caution">
    <text evidence="3">The sequence shown here is derived from an EMBL/GenBank/DDBJ whole genome shotgun (WGS) entry which is preliminary data.</text>
</comment>
<keyword evidence="1" id="KW-1133">Transmembrane helix</keyword>
<evidence type="ECO:0000256" key="1">
    <source>
        <dbReference type="SAM" id="Phobius"/>
    </source>
</evidence>
<dbReference type="InterPro" id="IPR011692">
    <property type="entry name" value="Stress_up-reg_Nod19"/>
</dbReference>
<dbReference type="EMBL" id="CACSLK010008332">
    <property type="protein sequence ID" value="CAA0811241.1"/>
    <property type="molecule type" value="Genomic_DNA"/>
</dbReference>
<feature type="signal peptide" evidence="2">
    <location>
        <begin position="1"/>
        <end position="36"/>
    </location>
</feature>
<dbReference type="Proteomes" id="UP001153555">
    <property type="component" value="Unassembled WGS sequence"/>
</dbReference>
<feature type="transmembrane region" description="Helical" evidence="1">
    <location>
        <begin position="442"/>
        <end position="461"/>
    </location>
</feature>
<evidence type="ECO:0000313" key="4">
    <source>
        <dbReference type="Proteomes" id="UP001153555"/>
    </source>
</evidence>
<evidence type="ECO:0000256" key="2">
    <source>
        <dbReference type="SAM" id="SignalP"/>
    </source>
</evidence>
<keyword evidence="4" id="KW-1185">Reference proteome</keyword>
<keyword evidence="1" id="KW-0812">Transmembrane</keyword>
<proteinExistence type="predicted"/>
<feature type="chain" id="PRO_5040191742" evidence="2">
    <location>
        <begin position="37"/>
        <end position="475"/>
    </location>
</feature>
<sequence>MAYHHHHPNTIFSLLMSSLQIQCLLLLHHQIPQIHANINHNSIKVKTEVFLSPKIELEPGLVSNKYYVDIGFPRGHLAVKSFNAELVDEAGNPVPLHETYLHHWVLNRYYLLKDAAQYYHTNLGSPLADVIPVNNSGPCDDVLKQYYGIGAETRKTATYVPDPYGVEVVKLKITNPTDIPEGYKEGWVLNVHAIDTRGARDRLGCTECRCNLYNVTAEKGYLGGLRCCRDGTRCEVGEGFHGVKKSLYLRYTVKYAEWNPSTIVPVKIYLMDVTDVWTRGDDSGGVKGGRHDCVVEYDVDSCPADVANNGSCIHTKTATFSFPGGGDVIYGVGHQHAAATGTTLYGEGGRVICSSNPVYGQGNEPGDEAGYVVGMSTCYPTPGSVKISDGEILTLVSKYSNDQSHAGVMGLFYILVAHPSHQHKLSLHAQTQAFTTMMMSKFIWPIVLLGVALAVVVVFVLKGKTGGGDGYEAMI</sequence>
<reference evidence="3" key="1">
    <citation type="submission" date="2019-12" db="EMBL/GenBank/DDBJ databases">
        <authorList>
            <person name="Scholes J."/>
        </authorList>
    </citation>
    <scope>NUCLEOTIDE SEQUENCE</scope>
</reference>
<keyword evidence="2" id="KW-0732">Signal</keyword>
<name>A0A9N7R4Q8_STRHE</name>
<dbReference type="PANTHER" id="PTHR33390:SF1">
    <property type="entry name" value="STRESS UP-REGULATED NOD 19 PROTEIN"/>
    <property type="match status" value="1"/>
</dbReference>
<keyword evidence="1" id="KW-0472">Membrane</keyword>
<dbReference type="Pfam" id="PF07712">
    <property type="entry name" value="SURNod19"/>
    <property type="match status" value="1"/>
</dbReference>
<accession>A0A9N7R4Q8</accession>
<organism evidence="3 4">
    <name type="scientific">Striga hermonthica</name>
    <name type="common">Purple witchweed</name>
    <name type="synonym">Buchnera hermonthica</name>
    <dbReference type="NCBI Taxonomy" id="68872"/>
    <lineage>
        <taxon>Eukaryota</taxon>
        <taxon>Viridiplantae</taxon>
        <taxon>Streptophyta</taxon>
        <taxon>Embryophyta</taxon>
        <taxon>Tracheophyta</taxon>
        <taxon>Spermatophyta</taxon>
        <taxon>Magnoliopsida</taxon>
        <taxon>eudicotyledons</taxon>
        <taxon>Gunneridae</taxon>
        <taxon>Pentapetalae</taxon>
        <taxon>asterids</taxon>
        <taxon>lamiids</taxon>
        <taxon>Lamiales</taxon>
        <taxon>Orobanchaceae</taxon>
        <taxon>Buchnereae</taxon>
        <taxon>Striga</taxon>
    </lineage>
</organism>